<dbReference type="Proteomes" id="UP000714275">
    <property type="component" value="Unassembled WGS sequence"/>
</dbReference>
<protein>
    <submittedName>
        <fullName evidence="1">Uncharacterized protein</fullName>
    </submittedName>
</protein>
<organism evidence="1 2">
    <name type="scientific">Suillus placidus</name>
    <dbReference type="NCBI Taxonomy" id="48579"/>
    <lineage>
        <taxon>Eukaryota</taxon>
        <taxon>Fungi</taxon>
        <taxon>Dikarya</taxon>
        <taxon>Basidiomycota</taxon>
        <taxon>Agaricomycotina</taxon>
        <taxon>Agaricomycetes</taxon>
        <taxon>Agaricomycetidae</taxon>
        <taxon>Boletales</taxon>
        <taxon>Suillineae</taxon>
        <taxon>Suillaceae</taxon>
        <taxon>Suillus</taxon>
    </lineage>
</organism>
<proteinExistence type="predicted"/>
<comment type="caution">
    <text evidence="1">The sequence shown here is derived from an EMBL/GenBank/DDBJ whole genome shotgun (WGS) entry which is preliminary data.</text>
</comment>
<evidence type="ECO:0000313" key="1">
    <source>
        <dbReference type="EMBL" id="KAG1781477.1"/>
    </source>
</evidence>
<reference evidence="1" key="1">
    <citation type="journal article" date="2020" name="New Phytol.">
        <title>Comparative genomics reveals dynamic genome evolution in host specialist ectomycorrhizal fungi.</title>
        <authorList>
            <person name="Lofgren L.A."/>
            <person name="Nguyen N.H."/>
            <person name="Vilgalys R."/>
            <person name="Ruytinx J."/>
            <person name="Liao H.L."/>
            <person name="Branco S."/>
            <person name="Kuo A."/>
            <person name="LaButti K."/>
            <person name="Lipzen A."/>
            <person name="Andreopoulos W."/>
            <person name="Pangilinan J."/>
            <person name="Riley R."/>
            <person name="Hundley H."/>
            <person name="Na H."/>
            <person name="Barry K."/>
            <person name="Grigoriev I.V."/>
            <person name="Stajich J.E."/>
            <person name="Kennedy P.G."/>
        </authorList>
    </citation>
    <scope>NUCLEOTIDE SEQUENCE</scope>
    <source>
        <strain evidence="1">DOB743</strain>
    </source>
</reference>
<accession>A0A9P7A337</accession>
<dbReference type="EMBL" id="JABBWD010000005">
    <property type="protein sequence ID" value="KAG1781477.1"/>
    <property type="molecule type" value="Genomic_DNA"/>
</dbReference>
<name>A0A9P7A337_9AGAM</name>
<dbReference type="OrthoDB" id="2686506at2759"/>
<dbReference type="AlphaFoldDB" id="A0A9P7A337"/>
<gene>
    <name evidence="1" type="ORF">EV702DRAFT_1041987</name>
</gene>
<sequence length="273" mass="30523">MPVGHPAKSAQIERTQFVPSTLTADNAPLLRLHTAGITLEGRTNFNTCYIPVSTLSAPDLSNIGSNERTLFSGDWDECPLEYEEGSQEIICEPSFDKHKCTAADTPLLAWIPERWGCHSLEWSSQPPLHIVMMIHFVWCSDTGLSEFINDPLEDFNYVFTVIGAVTKLILFEQLLCPLVIIAHMQLNASGIFNIILEHICGFHGAQKYQYSRLATIFDSKHRHHMFLDQSKRDTQNMPSNTTGTSGHSIQTMKKKVVANAGIAKAREDLSAQH</sequence>
<evidence type="ECO:0000313" key="2">
    <source>
        <dbReference type="Proteomes" id="UP000714275"/>
    </source>
</evidence>
<keyword evidence="2" id="KW-1185">Reference proteome</keyword>